<evidence type="ECO:0000313" key="7">
    <source>
        <dbReference type="EMBL" id="EQD70803.1"/>
    </source>
</evidence>
<dbReference type="Pfam" id="PF00297">
    <property type="entry name" value="Ribosomal_L3"/>
    <property type="match status" value="1"/>
</dbReference>
<dbReference type="InterPro" id="IPR019928">
    <property type="entry name" value="Ribosomal_uL3_arc"/>
</dbReference>
<evidence type="ECO:0000256" key="6">
    <source>
        <dbReference type="ARBA" id="ARBA00035457"/>
    </source>
</evidence>
<accession>T1BQF4</accession>
<evidence type="ECO:0000256" key="3">
    <source>
        <dbReference type="ARBA" id="ARBA00022884"/>
    </source>
</evidence>
<dbReference type="Gene3D" id="3.30.1430.10">
    <property type="match status" value="1"/>
</dbReference>
<evidence type="ECO:0000256" key="1">
    <source>
        <dbReference type="ARBA" id="ARBA00006540"/>
    </source>
</evidence>
<organism evidence="7">
    <name type="scientific">mine drainage metagenome</name>
    <dbReference type="NCBI Taxonomy" id="410659"/>
    <lineage>
        <taxon>unclassified sequences</taxon>
        <taxon>metagenomes</taxon>
        <taxon>ecological metagenomes</taxon>
    </lineage>
</organism>
<name>T1BQF4_9ZZZZ</name>
<dbReference type="Gene3D" id="2.40.30.10">
    <property type="entry name" value="Translation factors"/>
    <property type="match status" value="1"/>
</dbReference>
<dbReference type="EMBL" id="AUZX01004446">
    <property type="protein sequence ID" value="EQD70803.1"/>
    <property type="molecule type" value="Genomic_DNA"/>
</dbReference>
<dbReference type="SUPFAM" id="SSF50447">
    <property type="entry name" value="Translation proteins"/>
    <property type="match status" value="1"/>
</dbReference>
<dbReference type="GO" id="GO:0022625">
    <property type="term" value="C:cytosolic large ribosomal subunit"/>
    <property type="evidence" value="ECO:0007669"/>
    <property type="project" value="TreeGrafter"/>
</dbReference>
<proteinExistence type="inferred from homology"/>
<sequence length="277" mass="31010">EFTDYRKTSVTAGKNIVSAVTVVEVPPITVAAVRLYDEDETGLFVVYENWAENLDKELYYRITTPKEKSNKPVPDNYCDVRVTVHTNPDKVTGVPSKIPDLFEVRVGGGTLDSRLKYAMGKLGKQITFDDFSKSGNFVDVIGVTKGKGFTGHVKRFGVKLLPRKNRKHRRMIGTLGPWHPDWVRFTVPQAGQMGSHQRTVPNIRVIKYGKVGESDDINIKGGFVGYGQVRSDYILLHGSIPGASKRLIKLRDPSRQKSQNVDKINITYISKESKQGD</sequence>
<evidence type="ECO:0000256" key="4">
    <source>
        <dbReference type="ARBA" id="ARBA00022980"/>
    </source>
</evidence>
<reference evidence="7" key="1">
    <citation type="submission" date="2013-08" db="EMBL/GenBank/DDBJ databases">
        <authorList>
            <person name="Mendez C."/>
            <person name="Richter M."/>
            <person name="Ferrer M."/>
            <person name="Sanchez J."/>
        </authorList>
    </citation>
    <scope>NUCLEOTIDE SEQUENCE</scope>
</reference>
<dbReference type="NCBIfam" id="TIGR03626">
    <property type="entry name" value="L3_arch"/>
    <property type="match status" value="1"/>
</dbReference>
<dbReference type="Gene3D" id="4.10.960.10">
    <property type="entry name" value="Ribosomal protein L3, domain 3"/>
    <property type="match status" value="1"/>
</dbReference>
<dbReference type="PANTHER" id="PTHR11363:SF5">
    <property type="entry name" value="LARGE RIBOSOMAL SUBUNIT PROTEIN UL3"/>
    <property type="match status" value="1"/>
</dbReference>
<keyword evidence="5" id="KW-0687">Ribonucleoprotein</keyword>
<dbReference type="InterPro" id="IPR009000">
    <property type="entry name" value="Transl_B-barrel_sf"/>
</dbReference>
<dbReference type="InterPro" id="IPR000597">
    <property type="entry name" value="Ribosomal_uL3"/>
</dbReference>
<feature type="non-terminal residue" evidence="7">
    <location>
        <position position="1"/>
    </location>
</feature>
<keyword evidence="3" id="KW-0694">RNA-binding</keyword>
<comment type="similarity">
    <text evidence="1">Belongs to the universal ribosomal protein uL3 family.</text>
</comment>
<dbReference type="GO" id="GO:0006412">
    <property type="term" value="P:translation"/>
    <property type="evidence" value="ECO:0007669"/>
    <property type="project" value="InterPro"/>
</dbReference>
<dbReference type="InterPro" id="IPR044892">
    <property type="entry name" value="Ribosomal_L3_dom_3_arc_sf"/>
</dbReference>
<evidence type="ECO:0000256" key="2">
    <source>
        <dbReference type="ARBA" id="ARBA00022730"/>
    </source>
</evidence>
<gene>
    <name evidence="7" type="ORF">B1A_06114</name>
</gene>
<keyword evidence="4 7" id="KW-0689">Ribosomal protein</keyword>
<keyword evidence="2" id="KW-0699">rRNA-binding</keyword>
<dbReference type="GO" id="GO:0019843">
    <property type="term" value="F:rRNA binding"/>
    <property type="evidence" value="ECO:0007669"/>
    <property type="project" value="UniProtKB-KW"/>
</dbReference>
<reference evidence="7" key="2">
    <citation type="journal article" date="2014" name="ISME J.">
        <title>Microbial stratification in low pH oxic and suboxic macroscopic growths along an acid mine drainage.</title>
        <authorList>
            <person name="Mendez-Garcia C."/>
            <person name="Mesa V."/>
            <person name="Sprenger R.R."/>
            <person name="Richter M."/>
            <person name="Diez M.S."/>
            <person name="Solano J."/>
            <person name="Bargiela R."/>
            <person name="Golyshina O.V."/>
            <person name="Manteca A."/>
            <person name="Ramos J.L."/>
            <person name="Gallego J.R."/>
            <person name="Llorente I."/>
            <person name="Martins Dos Santos V.A."/>
            <person name="Jensen O.N."/>
            <person name="Pelaez A.I."/>
            <person name="Sanchez J."/>
            <person name="Ferrer M."/>
        </authorList>
    </citation>
    <scope>NUCLEOTIDE SEQUENCE</scope>
</reference>
<protein>
    <recommendedName>
        <fullName evidence="6">50S ribosomal protein L3</fullName>
    </recommendedName>
</protein>
<dbReference type="AlphaFoldDB" id="T1BQF4"/>
<dbReference type="GO" id="GO:0003735">
    <property type="term" value="F:structural constituent of ribosome"/>
    <property type="evidence" value="ECO:0007669"/>
    <property type="project" value="InterPro"/>
</dbReference>
<evidence type="ECO:0000256" key="5">
    <source>
        <dbReference type="ARBA" id="ARBA00023274"/>
    </source>
</evidence>
<dbReference type="PANTHER" id="PTHR11363">
    <property type="entry name" value="60S RIBOSOMAL PROTEIN L3-RELATED"/>
    <property type="match status" value="1"/>
</dbReference>
<comment type="caution">
    <text evidence="7">The sequence shown here is derived from an EMBL/GenBank/DDBJ whole genome shotgun (WGS) entry which is preliminary data.</text>
</comment>
<dbReference type="InterPro" id="IPR045077">
    <property type="entry name" value="L3_arc_euk"/>
</dbReference>